<evidence type="ECO:0000313" key="2">
    <source>
        <dbReference type="EMBL" id="MBP2202213.1"/>
    </source>
</evidence>
<dbReference type="EMBL" id="JAGGMV010000009">
    <property type="protein sequence ID" value="MBP2202213.1"/>
    <property type="molecule type" value="Genomic_DNA"/>
</dbReference>
<keyword evidence="1" id="KW-0472">Membrane</keyword>
<dbReference type="Proteomes" id="UP000740329">
    <property type="component" value="Unassembled WGS sequence"/>
</dbReference>
<proteinExistence type="predicted"/>
<evidence type="ECO:0000313" key="3">
    <source>
        <dbReference type="Proteomes" id="UP000740329"/>
    </source>
</evidence>
<keyword evidence="1" id="KW-1133">Transmembrane helix</keyword>
<comment type="caution">
    <text evidence="2">The sequence shown here is derived from an EMBL/GenBank/DDBJ whole genome shotgun (WGS) entry which is preliminary data.</text>
</comment>
<keyword evidence="1" id="KW-0812">Transmembrane</keyword>
<dbReference type="AlphaFoldDB" id="A0A8J7URX1"/>
<accession>A0A8J7URX1</accession>
<protein>
    <submittedName>
        <fullName evidence="2">Uncharacterized protein</fullName>
    </submittedName>
</protein>
<dbReference type="RefSeq" id="WP_209591727.1">
    <property type="nucleotide sequence ID" value="NZ_JAGGMV010000009.1"/>
</dbReference>
<feature type="transmembrane region" description="Helical" evidence="1">
    <location>
        <begin position="45"/>
        <end position="67"/>
    </location>
</feature>
<reference evidence="2" key="1">
    <citation type="submission" date="2021-03" db="EMBL/GenBank/DDBJ databases">
        <title>Genomic Encyclopedia of Type Strains, Phase IV (KMG-V): Genome sequencing to study the core and pangenomes of soil and plant-associated prokaryotes.</title>
        <authorList>
            <person name="Whitman W."/>
        </authorList>
    </citation>
    <scope>NUCLEOTIDE SEQUENCE</scope>
    <source>
        <strain evidence="2">C4</strain>
    </source>
</reference>
<feature type="transmembrane region" description="Helical" evidence="1">
    <location>
        <begin position="9"/>
        <end position="33"/>
    </location>
</feature>
<sequence length="79" mass="8866">MINPMIQFVIYFMIVALTLFLGGLIITPFLNIAVANGYFPEVTGLIQWVWGLFAFILISGGIVAFYFKISQKSSISGWR</sequence>
<evidence type="ECO:0000256" key="1">
    <source>
        <dbReference type="SAM" id="Phobius"/>
    </source>
</evidence>
<gene>
    <name evidence="2" type="ORF">J3E07_001654</name>
</gene>
<name>A0A8J7URX1_METVO</name>
<organism evidence="2 3">
    <name type="scientific">Methanococcus voltae</name>
    <dbReference type="NCBI Taxonomy" id="2188"/>
    <lineage>
        <taxon>Archaea</taxon>
        <taxon>Methanobacteriati</taxon>
        <taxon>Methanobacteriota</taxon>
        <taxon>Methanomada group</taxon>
        <taxon>Methanococci</taxon>
        <taxon>Methanococcales</taxon>
        <taxon>Methanococcaceae</taxon>
        <taxon>Methanococcus</taxon>
    </lineage>
</organism>